<proteinExistence type="predicted"/>
<accession>A0A8T0SEL5</accession>
<protein>
    <submittedName>
        <fullName evidence="1">Uncharacterized protein</fullName>
    </submittedName>
</protein>
<dbReference type="EMBL" id="CM029045">
    <property type="protein sequence ID" value="KAG2597762.1"/>
    <property type="molecule type" value="Genomic_DNA"/>
</dbReference>
<evidence type="ECO:0000313" key="1">
    <source>
        <dbReference type="EMBL" id="KAG2597762.1"/>
    </source>
</evidence>
<organism evidence="1 2">
    <name type="scientific">Panicum virgatum</name>
    <name type="common">Blackwell switchgrass</name>
    <dbReference type="NCBI Taxonomy" id="38727"/>
    <lineage>
        <taxon>Eukaryota</taxon>
        <taxon>Viridiplantae</taxon>
        <taxon>Streptophyta</taxon>
        <taxon>Embryophyta</taxon>
        <taxon>Tracheophyta</taxon>
        <taxon>Spermatophyta</taxon>
        <taxon>Magnoliopsida</taxon>
        <taxon>Liliopsida</taxon>
        <taxon>Poales</taxon>
        <taxon>Poaceae</taxon>
        <taxon>PACMAD clade</taxon>
        <taxon>Panicoideae</taxon>
        <taxon>Panicodae</taxon>
        <taxon>Paniceae</taxon>
        <taxon>Panicinae</taxon>
        <taxon>Panicum</taxon>
        <taxon>Panicum sect. Hiantes</taxon>
    </lineage>
</organism>
<name>A0A8T0SEL5_PANVG</name>
<reference evidence="1" key="1">
    <citation type="submission" date="2020-05" db="EMBL/GenBank/DDBJ databases">
        <title>WGS assembly of Panicum virgatum.</title>
        <authorList>
            <person name="Lovell J.T."/>
            <person name="Jenkins J."/>
            <person name="Shu S."/>
            <person name="Juenger T.E."/>
            <person name="Schmutz J."/>
        </authorList>
    </citation>
    <scope>NUCLEOTIDE SEQUENCE</scope>
    <source>
        <strain evidence="1">AP13</strain>
    </source>
</reference>
<keyword evidence="2" id="KW-1185">Reference proteome</keyword>
<gene>
    <name evidence="1" type="ORF">PVAP13_5KG304921</name>
</gene>
<dbReference type="AlphaFoldDB" id="A0A8T0SEL5"/>
<sequence length="160" mass="18125">MFGRKTYSWHMSPLHRRPRLSIATHCCSGQRWRWPSVRLSTGALCFSLVPVDLLATGARRPSFYFTLATVNLLATDVPHHFCRCVQACPSSPVAVLATGARQSAVKGRCSQLLPLMIDRAPWRTLEQWMAVDHLEISQTMLCRDDSTDQRETKGQKAREK</sequence>
<comment type="caution">
    <text evidence="1">The sequence shown here is derived from an EMBL/GenBank/DDBJ whole genome shotgun (WGS) entry which is preliminary data.</text>
</comment>
<evidence type="ECO:0000313" key="2">
    <source>
        <dbReference type="Proteomes" id="UP000823388"/>
    </source>
</evidence>
<dbReference type="Proteomes" id="UP000823388">
    <property type="component" value="Chromosome 5K"/>
</dbReference>